<evidence type="ECO:0000256" key="3">
    <source>
        <dbReference type="ARBA" id="ARBA00022491"/>
    </source>
</evidence>
<comment type="subcellular location">
    <subcellularLocation>
        <location evidence="1">Nucleus</location>
    </subcellularLocation>
</comment>
<keyword evidence="4" id="KW-0805">Transcription regulation</keyword>
<dbReference type="PANTHER" id="PTHR13742">
    <property type="entry name" value="RETINOBLASTOMA-ASSOCIATED PROTEIN RB -RELATED"/>
    <property type="match status" value="1"/>
</dbReference>
<reference evidence="12" key="1">
    <citation type="submission" date="2022-01" db="EMBL/GenBank/DDBJ databases">
        <authorList>
            <person name="King R."/>
        </authorList>
    </citation>
    <scope>NUCLEOTIDE SEQUENCE</scope>
</reference>
<keyword evidence="3" id="KW-0678">Repressor</keyword>
<organism evidence="12 13">
    <name type="scientific">Phaedon cochleariae</name>
    <name type="common">Mustard beetle</name>
    <dbReference type="NCBI Taxonomy" id="80249"/>
    <lineage>
        <taxon>Eukaryota</taxon>
        <taxon>Metazoa</taxon>
        <taxon>Ecdysozoa</taxon>
        <taxon>Arthropoda</taxon>
        <taxon>Hexapoda</taxon>
        <taxon>Insecta</taxon>
        <taxon>Pterygota</taxon>
        <taxon>Neoptera</taxon>
        <taxon>Endopterygota</taxon>
        <taxon>Coleoptera</taxon>
        <taxon>Polyphaga</taxon>
        <taxon>Cucujiformia</taxon>
        <taxon>Chrysomeloidea</taxon>
        <taxon>Chrysomelidae</taxon>
        <taxon>Chrysomelinae</taxon>
        <taxon>Chrysomelini</taxon>
        <taxon>Phaedon</taxon>
    </lineage>
</organism>
<dbReference type="InterPro" id="IPR024599">
    <property type="entry name" value="RB_N"/>
</dbReference>
<proteinExistence type="inferred from homology"/>
<evidence type="ECO:0000313" key="13">
    <source>
        <dbReference type="Proteomes" id="UP001153737"/>
    </source>
</evidence>
<feature type="domain" description="Cyclin-like" evidence="9">
    <location>
        <begin position="669"/>
        <end position="779"/>
    </location>
</feature>
<dbReference type="InterPro" id="IPR028309">
    <property type="entry name" value="RB_fam"/>
</dbReference>
<dbReference type="GO" id="GO:0005634">
    <property type="term" value="C:nucleus"/>
    <property type="evidence" value="ECO:0007669"/>
    <property type="project" value="UniProtKB-SubCell"/>
</dbReference>
<evidence type="ECO:0008006" key="14">
    <source>
        <dbReference type="Google" id="ProtNLM"/>
    </source>
</evidence>
<dbReference type="Gene3D" id="1.10.472.140">
    <property type="match status" value="1"/>
</dbReference>
<name>A0A9P0GT40_PHACE</name>
<dbReference type="GO" id="GO:0005667">
    <property type="term" value="C:transcription regulator complex"/>
    <property type="evidence" value="ECO:0007669"/>
    <property type="project" value="TreeGrafter"/>
</dbReference>
<dbReference type="SUPFAM" id="SSF47954">
    <property type="entry name" value="Cyclin-like"/>
    <property type="match status" value="2"/>
</dbReference>
<dbReference type="InterPro" id="IPR002720">
    <property type="entry name" value="RB_A"/>
</dbReference>
<dbReference type="GO" id="GO:0000785">
    <property type="term" value="C:chromatin"/>
    <property type="evidence" value="ECO:0007669"/>
    <property type="project" value="TreeGrafter"/>
</dbReference>
<evidence type="ECO:0000259" key="11">
    <source>
        <dbReference type="SMART" id="SM01368"/>
    </source>
</evidence>
<dbReference type="EMBL" id="OU896710">
    <property type="protein sequence ID" value="CAH1163560.1"/>
    <property type="molecule type" value="Genomic_DNA"/>
</dbReference>
<protein>
    <recommendedName>
        <fullName evidence="14">Retinoblastoma-like protein 1</fullName>
    </recommendedName>
</protein>
<keyword evidence="5" id="KW-0804">Transcription</keyword>
<dbReference type="Pfam" id="PF01857">
    <property type="entry name" value="RB_B"/>
    <property type="match status" value="1"/>
</dbReference>
<feature type="compositionally biased region" description="Low complexity" evidence="8">
    <location>
        <begin position="591"/>
        <end position="601"/>
    </location>
</feature>
<dbReference type="SMART" id="SM01367">
    <property type="entry name" value="DUF3452"/>
    <property type="match status" value="1"/>
</dbReference>
<dbReference type="GO" id="GO:2000134">
    <property type="term" value="P:negative regulation of G1/S transition of mitotic cell cycle"/>
    <property type="evidence" value="ECO:0007669"/>
    <property type="project" value="TreeGrafter"/>
</dbReference>
<feature type="domain" description="Retinoblastoma-associated protein N-terminal" evidence="10">
    <location>
        <begin position="17"/>
        <end position="164"/>
    </location>
</feature>
<dbReference type="Pfam" id="PF01858">
    <property type="entry name" value="RB_A"/>
    <property type="match status" value="1"/>
</dbReference>
<evidence type="ECO:0000256" key="1">
    <source>
        <dbReference type="ARBA" id="ARBA00004123"/>
    </source>
</evidence>
<dbReference type="Pfam" id="PF11934">
    <property type="entry name" value="DUF3452"/>
    <property type="match status" value="1"/>
</dbReference>
<gene>
    <name evidence="12" type="ORF">PHAECO_LOCUS8485</name>
</gene>
<dbReference type="SMART" id="SM01368">
    <property type="entry name" value="RB_A"/>
    <property type="match status" value="1"/>
</dbReference>
<evidence type="ECO:0000256" key="2">
    <source>
        <dbReference type="ARBA" id="ARBA00009475"/>
    </source>
</evidence>
<comment type="similarity">
    <text evidence="2">Belongs to the retinoblastoma protein (RB) family.</text>
</comment>
<dbReference type="InterPro" id="IPR013763">
    <property type="entry name" value="Cyclin-like_dom"/>
</dbReference>
<evidence type="ECO:0000256" key="5">
    <source>
        <dbReference type="ARBA" id="ARBA00023163"/>
    </source>
</evidence>
<feature type="domain" description="Retinoblastoma-associated protein A-box" evidence="11">
    <location>
        <begin position="349"/>
        <end position="533"/>
    </location>
</feature>
<sequence length="902" mass="102402">MGDAIHWLGCAVFVATQSVETPTLQSDVVKGNCLNLTCLLRHSNLSFVQFFSNITKWADMAHLPVDFTNKITHLKDNFNVAHNTFKEYYPMFSKIFLPPSSQDLEQSKPHRNRKQRPVNCNTSKVFEFIWNLFITLKAEHPQYSTELIKSYHLLYACIDLAFKNAFLAERRDLLNPQFECLPSDWNNPAFELLSDAPCIISYLCKCPSMLTEAMHVKMYILKRMIINLVSDLTLIASEVDFTGIFDNEVFEQNFRNISNAYETHLLNKADIDERIFLAEYRRQLLEQQQNSIGQSVKATPFSETGENATLFTPKNNYGTANLRGSDTPLTGRGFLGPREADICPLPVDRTATQKITRLHNILNNRSAGPSEALLQLFESCQSDPRTKIQGIVSTFGDKFISAYIEAHPNSEEDARNRLQIGITLFYKFTENILQNEKAIRPDISVLVEKDLFYQCMFACCLEIVLFCYNCPNKFPWVAEVLNVEPLHFVKVIELIVRTKDQLSREMIKYLNMIEETVLESLVWKSGSLIWEAIAASGQTLPKFADTALPGHLLYDDSRGDANIQSAEVTSSSAGAHSPPPPSATDRFESPRAGGRAAAGAAVQPGQSLLQRQTHIMITDQEGHRNLIIVNSNNQSQTVPSNLSDSTSQLPRRTGSLSIIFRKFYNLAGVRMEHLCNKVGFTDTELKRKIWTVFEDSIRNSDLIKDRHLDQLLMCAIYVICRISNIPLKFQDIMKFYREQPQSSSNVYRDVLLTKKINNETGMVAEKRSDLITFYNSIYVEVMQKFAVRFRSSSSSQNNNILLSPLPAIKRDLVSPSLQVVGNVYVRPLESPSTTSGSSFNYFFSRSPSKDLKDINKLVNSSRVTGKRLLIEGELKMDTPPSKRISNRKLQSLVEERKRQNIE</sequence>
<dbReference type="InterPro" id="IPR036915">
    <property type="entry name" value="Cyclin-like_sf"/>
</dbReference>
<keyword evidence="13" id="KW-1185">Reference proteome</keyword>
<dbReference type="GO" id="GO:0006357">
    <property type="term" value="P:regulation of transcription by RNA polymerase II"/>
    <property type="evidence" value="ECO:0007669"/>
    <property type="project" value="InterPro"/>
</dbReference>
<dbReference type="Proteomes" id="UP001153737">
    <property type="component" value="Chromosome 4"/>
</dbReference>
<dbReference type="InterPro" id="IPR002719">
    <property type="entry name" value="RB_B"/>
</dbReference>
<dbReference type="GO" id="GO:0030154">
    <property type="term" value="P:cell differentiation"/>
    <property type="evidence" value="ECO:0007669"/>
    <property type="project" value="TreeGrafter"/>
</dbReference>
<keyword evidence="7" id="KW-0131">Cell cycle</keyword>
<evidence type="ECO:0000313" key="12">
    <source>
        <dbReference type="EMBL" id="CAH1163560.1"/>
    </source>
</evidence>
<keyword evidence="6" id="KW-0539">Nucleus</keyword>
<accession>A0A9P0GT40</accession>
<dbReference type="AlphaFoldDB" id="A0A9P0GT40"/>
<dbReference type="SMART" id="SM00385">
    <property type="entry name" value="CYCLIN"/>
    <property type="match status" value="1"/>
</dbReference>
<reference evidence="12" key="2">
    <citation type="submission" date="2022-10" db="EMBL/GenBank/DDBJ databases">
        <authorList>
            <consortium name="ENA_rothamsted_submissions"/>
            <consortium name="culmorum"/>
            <person name="King R."/>
        </authorList>
    </citation>
    <scope>NUCLEOTIDE SEQUENCE</scope>
</reference>
<feature type="region of interest" description="Disordered" evidence="8">
    <location>
        <begin position="566"/>
        <end position="603"/>
    </location>
</feature>
<evidence type="ECO:0000256" key="7">
    <source>
        <dbReference type="ARBA" id="ARBA00023306"/>
    </source>
</evidence>
<evidence type="ECO:0000256" key="8">
    <source>
        <dbReference type="SAM" id="MobiDB-lite"/>
    </source>
</evidence>
<dbReference type="Gene3D" id="1.10.472.10">
    <property type="entry name" value="Cyclin-like"/>
    <property type="match status" value="2"/>
</dbReference>
<evidence type="ECO:0000259" key="10">
    <source>
        <dbReference type="SMART" id="SM01367"/>
    </source>
</evidence>
<evidence type="ECO:0000256" key="6">
    <source>
        <dbReference type="ARBA" id="ARBA00023242"/>
    </source>
</evidence>
<dbReference type="PANTHER" id="PTHR13742:SF17">
    <property type="entry name" value="RE32990P-RELATED"/>
    <property type="match status" value="1"/>
</dbReference>
<dbReference type="GO" id="GO:0000977">
    <property type="term" value="F:RNA polymerase II transcription regulatory region sequence-specific DNA binding"/>
    <property type="evidence" value="ECO:0007669"/>
    <property type="project" value="TreeGrafter"/>
</dbReference>
<evidence type="ECO:0000259" key="9">
    <source>
        <dbReference type="SMART" id="SM00385"/>
    </source>
</evidence>
<evidence type="ECO:0000256" key="4">
    <source>
        <dbReference type="ARBA" id="ARBA00023015"/>
    </source>
</evidence>